<dbReference type="AlphaFoldDB" id="A0AA88Q3T7"/>
<gene>
    <name evidence="3" type="ORF">Q8A67_005495</name>
</gene>
<evidence type="ECO:0000313" key="4">
    <source>
        <dbReference type="Proteomes" id="UP001187343"/>
    </source>
</evidence>
<organism evidence="3 4">
    <name type="scientific">Cirrhinus molitorella</name>
    <name type="common">mud carp</name>
    <dbReference type="NCBI Taxonomy" id="172907"/>
    <lineage>
        <taxon>Eukaryota</taxon>
        <taxon>Metazoa</taxon>
        <taxon>Chordata</taxon>
        <taxon>Craniata</taxon>
        <taxon>Vertebrata</taxon>
        <taxon>Euteleostomi</taxon>
        <taxon>Actinopterygii</taxon>
        <taxon>Neopterygii</taxon>
        <taxon>Teleostei</taxon>
        <taxon>Ostariophysi</taxon>
        <taxon>Cypriniformes</taxon>
        <taxon>Cyprinidae</taxon>
        <taxon>Labeoninae</taxon>
        <taxon>Labeonini</taxon>
        <taxon>Cirrhinus</taxon>
    </lineage>
</organism>
<protein>
    <submittedName>
        <fullName evidence="3">Uncharacterized protein</fullName>
    </submittedName>
</protein>
<feature type="compositionally biased region" description="Polar residues" evidence="2">
    <location>
        <begin position="104"/>
        <end position="134"/>
    </location>
</feature>
<evidence type="ECO:0000256" key="1">
    <source>
        <dbReference type="SAM" id="Coils"/>
    </source>
</evidence>
<name>A0AA88Q3T7_9TELE</name>
<evidence type="ECO:0000256" key="2">
    <source>
        <dbReference type="SAM" id="MobiDB-lite"/>
    </source>
</evidence>
<reference evidence="3" key="1">
    <citation type="submission" date="2023-08" db="EMBL/GenBank/DDBJ databases">
        <title>Chromosome-level Genome Assembly of mud carp (Cirrhinus molitorella).</title>
        <authorList>
            <person name="Liu H."/>
        </authorList>
    </citation>
    <scope>NUCLEOTIDE SEQUENCE</scope>
    <source>
        <strain evidence="3">Prfri</strain>
        <tissue evidence="3">Muscle</tissue>
    </source>
</reference>
<dbReference type="Proteomes" id="UP001187343">
    <property type="component" value="Unassembled WGS sequence"/>
</dbReference>
<keyword evidence="1" id="KW-0175">Coiled coil</keyword>
<evidence type="ECO:0000313" key="3">
    <source>
        <dbReference type="EMBL" id="KAK2906510.1"/>
    </source>
</evidence>
<comment type="caution">
    <text evidence="3">The sequence shown here is derived from an EMBL/GenBank/DDBJ whole genome shotgun (WGS) entry which is preliminary data.</text>
</comment>
<dbReference type="EMBL" id="JAUYZG010000005">
    <property type="protein sequence ID" value="KAK2906510.1"/>
    <property type="molecule type" value="Genomic_DNA"/>
</dbReference>
<feature type="region of interest" description="Disordered" evidence="2">
    <location>
        <begin position="101"/>
        <end position="134"/>
    </location>
</feature>
<feature type="coiled-coil region" evidence="1">
    <location>
        <begin position="1"/>
        <end position="31"/>
    </location>
</feature>
<proteinExistence type="predicted"/>
<keyword evidence="4" id="KW-1185">Reference proteome</keyword>
<sequence>MKGIIRDKERIERERQELDDLEKRLKEEQNTRKDQPKTLENKLELLEEQNEDEWSDMDDVDGYELEEEEMIFSETDHSLQRHKDPSVEQFICSMSEVKGKDSLSEMSLSQKQSVRSGSHVFSSVSVKSDQSKGS</sequence>
<accession>A0AA88Q3T7</accession>